<dbReference type="GO" id="GO:0000155">
    <property type="term" value="F:phosphorelay sensor kinase activity"/>
    <property type="evidence" value="ECO:0007669"/>
    <property type="project" value="InterPro"/>
</dbReference>
<evidence type="ECO:0000256" key="10">
    <source>
        <dbReference type="ARBA" id="ARBA00022840"/>
    </source>
</evidence>
<dbReference type="PRINTS" id="PR00344">
    <property type="entry name" value="BCTRLSENSOR"/>
</dbReference>
<dbReference type="InterPro" id="IPR036097">
    <property type="entry name" value="HisK_dim/P_sf"/>
</dbReference>
<dbReference type="SUPFAM" id="SSF158472">
    <property type="entry name" value="HAMP domain-like"/>
    <property type="match status" value="1"/>
</dbReference>
<comment type="subcellular location">
    <subcellularLocation>
        <location evidence="2">Cell membrane</location>
        <topology evidence="2">Multi-pass membrane protein</topology>
    </subcellularLocation>
</comment>
<dbReference type="PANTHER" id="PTHR45528:SF1">
    <property type="entry name" value="SENSOR HISTIDINE KINASE CPXA"/>
    <property type="match status" value="1"/>
</dbReference>
<evidence type="ECO:0000256" key="12">
    <source>
        <dbReference type="ARBA" id="ARBA00023012"/>
    </source>
</evidence>
<feature type="transmembrane region" description="Helical" evidence="14">
    <location>
        <begin position="12"/>
        <end position="31"/>
    </location>
</feature>
<dbReference type="Gene3D" id="1.10.287.130">
    <property type="match status" value="1"/>
</dbReference>
<keyword evidence="12" id="KW-0902">Two-component regulatory system</keyword>
<accession>A0A8J8SG44</accession>
<dbReference type="InterPro" id="IPR050398">
    <property type="entry name" value="HssS/ArlS-like"/>
</dbReference>
<dbReference type="Proteomes" id="UP000683246">
    <property type="component" value="Chromosome"/>
</dbReference>
<evidence type="ECO:0000259" key="16">
    <source>
        <dbReference type="PROSITE" id="PS50885"/>
    </source>
</evidence>
<feature type="domain" description="HAMP" evidence="16">
    <location>
        <begin position="200"/>
        <end position="252"/>
    </location>
</feature>
<evidence type="ECO:0000256" key="4">
    <source>
        <dbReference type="ARBA" id="ARBA00022475"/>
    </source>
</evidence>
<dbReference type="GO" id="GO:0005886">
    <property type="term" value="C:plasma membrane"/>
    <property type="evidence" value="ECO:0007669"/>
    <property type="project" value="UniProtKB-SubCell"/>
</dbReference>
<dbReference type="SMART" id="SM00387">
    <property type="entry name" value="HATPase_c"/>
    <property type="match status" value="1"/>
</dbReference>
<keyword evidence="18" id="KW-1185">Reference proteome</keyword>
<dbReference type="EMBL" id="CP058649">
    <property type="protein sequence ID" value="QUI22002.1"/>
    <property type="molecule type" value="Genomic_DNA"/>
</dbReference>
<dbReference type="GO" id="GO:0005524">
    <property type="term" value="F:ATP binding"/>
    <property type="evidence" value="ECO:0007669"/>
    <property type="project" value="UniProtKB-KW"/>
</dbReference>
<dbReference type="Gene3D" id="6.10.340.10">
    <property type="match status" value="1"/>
</dbReference>
<dbReference type="InterPro" id="IPR004358">
    <property type="entry name" value="Sig_transdc_His_kin-like_C"/>
</dbReference>
<evidence type="ECO:0000256" key="13">
    <source>
        <dbReference type="ARBA" id="ARBA00023136"/>
    </source>
</evidence>
<keyword evidence="5" id="KW-0597">Phosphoprotein</keyword>
<dbReference type="CDD" id="cd06225">
    <property type="entry name" value="HAMP"/>
    <property type="match status" value="1"/>
</dbReference>
<sequence length="468" mass="53346">MKLNITKKVILLYIPLIIGALLVSSIISNIVTRIYMQKEVMEDLKNEAVIVRNFLFSELGDERQINQQVYQEAVARTRRLNRIGLESQLEIIKKLPNNTLQSVAKESQLDEQMLKQIVNRLQKGKDKIILDSYEDNYKYYIAAMPINRIIENNRKVKHWVIIYTSTKEVSAFTNNIFRLNMLIMIIVGLIATIMAILFAKSITKPIIKLKNRAHRISKRDFDAIEPIHTKDEIQELSQSLEDMAEELKQYDLAQKRFLQNASHELKTPLTSIGGYAEGLKDGVFENKEEALDIIMDESLRLKKLVEQIIFLSKVETTHEFFKITTCDLGHLLNNAVKKVKGSALKDSVSIEFQVNETIHIQADEDKLLQAFINILSNCIRHAKAHIHVDLVRRGNTCQIIIDDDGEGFSDEDLAHLFERFYKGSNGSTGLGMTITQSIIHKLGGDIQVANNQKGGARFIVTLHVESSM</sequence>
<dbReference type="InterPro" id="IPR005467">
    <property type="entry name" value="His_kinase_dom"/>
</dbReference>
<dbReference type="CDD" id="cd00082">
    <property type="entry name" value="HisKA"/>
    <property type="match status" value="1"/>
</dbReference>
<dbReference type="AlphaFoldDB" id="A0A8J8SG44"/>
<dbReference type="PROSITE" id="PS50109">
    <property type="entry name" value="HIS_KIN"/>
    <property type="match status" value="1"/>
</dbReference>
<dbReference type="InterPro" id="IPR003594">
    <property type="entry name" value="HATPase_dom"/>
</dbReference>
<keyword evidence="9 17" id="KW-0418">Kinase</keyword>
<keyword evidence="8" id="KW-0547">Nucleotide-binding</keyword>
<keyword evidence="4" id="KW-1003">Cell membrane</keyword>
<dbReference type="SMART" id="SM00304">
    <property type="entry name" value="HAMP"/>
    <property type="match status" value="1"/>
</dbReference>
<dbReference type="SUPFAM" id="SSF55874">
    <property type="entry name" value="ATPase domain of HSP90 chaperone/DNA topoisomerase II/histidine kinase"/>
    <property type="match status" value="1"/>
</dbReference>
<feature type="domain" description="Histidine kinase" evidence="15">
    <location>
        <begin position="260"/>
        <end position="466"/>
    </location>
</feature>
<dbReference type="FunFam" id="1.10.287.130:FF:000001">
    <property type="entry name" value="Two-component sensor histidine kinase"/>
    <property type="match status" value="1"/>
</dbReference>
<evidence type="ECO:0000313" key="18">
    <source>
        <dbReference type="Proteomes" id="UP000683246"/>
    </source>
</evidence>
<evidence type="ECO:0000256" key="2">
    <source>
        <dbReference type="ARBA" id="ARBA00004651"/>
    </source>
</evidence>
<organism evidence="17 18">
    <name type="scientific">Vallitalea pronyensis</name>
    <dbReference type="NCBI Taxonomy" id="1348613"/>
    <lineage>
        <taxon>Bacteria</taxon>
        <taxon>Bacillati</taxon>
        <taxon>Bacillota</taxon>
        <taxon>Clostridia</taxon>
        <taxon>Lachnospirales</taxon>
        <taxon>Vallitaleaceae</taxon>
        <taxon>Vallitalea</taxon>
    </lineage>
</organism>
<dbReference type="CDD" id="cd00075">
    <property type="entry name" value="HATPase"/>
    <property type="match status" value="1"/>
</dbReference>
<evidence type="ECO:0000256" key="6">
    <source>
        <dbReference type="ARBA" id="ARBA00022679"/>
    </source>
</evidence>
<evidence type="ECO:0000256" key="11">
    <source>
        <dbReference type="ARBA" id="ARBA00022989"/>
    </source>
</evidence>
<evidence type="ECO:0000256" key="9">
    <source>
        <dbReference type="ARBA" id="ARBA00022777"/>
    </source>
</evidence>
<evidence type="ECO:0000259" key="15">
    <source>
        <dbReference type="PROSITE" id="PS50109"/>
    </source>
</evidence>
<dbReference type="PANTHER" id="PTHR45528">
    <property type="entry name" value="SENSOR HISTIDINE KINASE CPXA"/>
    <property type="match status" value="1"/>
</dbReference>
<proteinExistence type="predicted"/>
<evidence type="ECO:0000313" key="17">
    <source>
        <dbReference type="EMBL" id="QUI22002.1"/>
    </source>
</evidence>
<evidence type="ECO:0000256" key="5">
    <source>
        <dbReference type="ARBA" id="ARBA00022553"/>
    </source>
</evidence>
<evidence type="ECO:0000256" key="1">
    <source>
        <dbReference type="ARBA" id="ARBA00000085"/>
    </source>
</evidence>
<comment type="catalytic activity">
    <reaction evidence="1">
        <text>ATP + protein L-histidine = ADP + protein N-phospho-L-histidine.</text>
        <dbReference type="EC" id="2.7.13.3"/>
    </reaction>
</comment>
<dbReference type="SMART" id="SM00388">
    <property type="entry name" value="HisKA"/>
    <property type="match status" value="1"/>
</dbReference>
<reference evidence="17" key="1">
    <citation type="submission" date="2020-07" db="EMBL/GenBank/DDBJ databases">
        <title>Vallitalea pronyensis genome.</title>
        <authorList>
            <person name="Postec A."/>
        </authorList>
    </citation>
    <scope>NUCLEOTIDE SEQUENCE</scope>
    <source>
        <strain evidence="17">FatNI3</strain>
    </source>
</reference>
<dbReference type="Pfam" id="PF00672">
    <property type="entry name" value="HAMP"/>
    <property type="match status" value="1"/>
</dbReference>
<dbReference type="EC" id="2.7.13.3" evidence="3"/>
<dbReference type="Pfam" id="PF02518">
    <property type="entry name" value="HATPase_c"/>
    <property type="match status" value="1"/>
</dbReference>
<keyword evidence="6" id="KW-0808">Transferase</keyword>
<feature type="transmembrane region" description="Helical" evidence="14">
    <location>
        <begin position="179"/>
        <end position="199"/>
    </location>
</feature>
<keyword evidence="10" id="KW-0067">ATP-binding</keyword>
<keyword evidence="7 14" id="KW-0812">Transmembrane</keyword>
<dbReference type="KEGG" id="vpy:HZI73_06665"/>
<dbReference type="InterPro" id="IPR036890">
    <property type="entry name" value="HATPase_C_sf"/>
</dbReference>
<dbReference type="Pfam" id="PF00512">
    <property type="entry name" value="HisKA"/>
    <property type="match status" value="1"/>
</dbReference>
<dbReference type="InterPro" id="IPR003660">
    <property type="entry name" value="HAMP_dom"/>
</dbReference>
<gene>
    <name evidence="17" type="ORF">HZI73_06665</name>
</gene>
<dbReference type="Gene3D" id="3.30.565.10">
    <property type="entry name" value="Histidine kinase-like ATPase, C-terminal domain"/>
    <property type="match status" value="1"/>
</dbReference>
<evidence type="ECO:0000256" key="8">
    <source>
        <dbReference type="ARBA" id="ARBA00022741"/>
    </source>
</evidence>
<evidence type="ECO:0000256" key="3">
    <source>
        <dbReference type="ARBA" id="ARBA00012438"/>
    </source>
</evidence>
<keyword evidence="13 14" id="KW-0472">Membrane</keyword>
<name>A0A8J8SG44_9FIRM</name>
<protein>
    <recommendedName>
        <fullName evidence="3">histidine kinase</fullName>
        <ecNumber evidence="3">2.7.13.3</ecNumber>
    </recommendedName>
</protein>
<dbReference type="InterPro" id="IPR003661">
    <property type="entry name" value="HisK_dim/P_dom"/>
</dbReference>
<dbReference type="PROSITE" id="PS50885">
    <property type="entry name" value="HAMP"/>
    <property type="match status" value="1"/>
</dbReference>
<evidence type="ECO:0000256" key="14">
    <source>
        <dbReference type="SAM" id="Phobius"/>
    </source>
</evidence>
<dbReference type="SUPFAM" id="SSF47384">
    <property type="entry name" value="Homodimeric domain of signal transducing histidine kinase"/>
    <property type="match status" value="1"/>
</dbReference>
<dbReference type="RefSeq" id="WP_212697476.1">
    <property type="nucleotide sequence ID" value="NZ_CP058649.1"/>
</dbReference>
<keyword evidence="11 14" id="KW-1133">Transmembrane helix</keyword>
<evidence type="ECO:0000256" key="7">
    <source>
        <dbReference type="ARBA" id="ARBA00022692"/>
    </source>
</evidence>